<comment type="subcellular location">
    <subcellularLocation>
        <location evidence="1">Cell membrane</location>
        <topology evidence="1">Multi-pass membrane protein</topology>
    </subcellularLocation>
</comment>
<dbReference type="PANTHER" id="PTHR23517:SF3">
    <property type="entry name" value="INTEGRAL MEMBRANE TRANSPORT PROTEIN"/>
    <property type="match status" value="1"/>
</dbReference>
<dbReference type="GO" id="GO:0022857">
    <property type="term" value="F:transmembrane transporter activity"/>
    <property type="evidence" value="ECO:0007669"/>
    <property type="project" value="InterPro"/>
</dbReference>
<evidence type="ECO:0000256" key="2">
    <source>
        <dbReference type="ARBA" id="ARBA00022448"/>
    </source>
</evidence>
<reference evidence="8 9" key="1">
    <citation type="journal article" date="2011" name="J. Bacteriol.">
        <title>Genome sequence of 'Pedosphaera parvula' Ellin514, an aerobic Verrucomicrobial isolate from pasture soil.</title>
        <authorList>
            <person name="Kant R."/>
            <person name="van Passel M.W."/>
            <person name="Sangwan P."/>
            <person name="Palva A."/>
            <person name="Lucas S."/>
            <person name="Copeland A."/>
            <person name="Lapidus A."/>
            <person name="Glavina Del Rio T."/>
            <person name="Dalin E."/>
            <person name="Tice H."/>
            <person name="Bruce D."/>
            <person name="Goodwin L."/>
            <person name="Pitluck S."/>
            <person name="Chertkov O."/>
            <person name="Larimer F.W."/>
            <person name="Land M.L."/>
            <person name="Hauser L."/>
            <person name="Brettin T.S."/>
            <person name="Detter J.C."/>
            <person name="Han S."/>
            <person name="de Vos W.M."/>
            <person name="Janssen P.H."/>
            <person name="Smidt H."/>
        </authorList>
    </citation>
    <scope>NUCLEOTIDE SEQUENCE [LARGE SCALE GENOMIC DNA]</scope>
    <source>
        <strain evidence="8 9">Ellin514</strain>
    </source>
</reference>
<evidence type="ECO:0000256" key="1">
    <source>
        <dbReference type="ARBA" id="ARBA00004651"/>
    </source>
</evidence>
<evidence type="ECO:0000313" key="8">
    <source>
        <dbReference type="EMBL" id="EEF57778.1"/>
    </source>
</evidence>
<proteinExistence type="predicted"/>
<dbReference type="OrthoDB" id="3268460at2"/>
<keyword evidence="5 7" id="KW-1133">Transmembrane helix</keyword>
<feature type="transmembrane region" description="Helical" evidence="7">
    <location>
        <begin position="278"/>
        <end position="299"/>
    </location>
</feature>
<gene>
    <name evidence="8" type="ORF">Cflav_PD0878</name>
</gene>
<evidence type="ECO:0000256" key="4">
    <source>
        <dbReference type="ARBA" id="ARBA00022692"/>
    </source>
</evidence>
<dbReference type="GO" id="GO:0005886">
    <property type="term" value="C:plasma membrane"/>
    <property type="evidence" value="ECO:0007669"/>
    <property type="project" value="UniProtKB-SubCell"/>
</dbReference>
<dbReference type="Pfam" id="PF07690">
    <property type="entry name" value="MFS_1"/>
    <property type="match status" value="1"/>
</dbReference>
<evidence type="ECO:0000313" key="9">
    <source>
        <dbReference type="Proteomes" id="UP000003688"/>
    </source>
</evidence>
<feature type="transmembrane region" description="Helical" evidence="7">
    <location>
        <begin position="94"/>
        <end position="117"/>
    </location>
</feature>
<sequence length="422" mass="46648">MLEAAEQVVLTSRTPPPDLTGLRRRLRIGYFTLEALNGLAAPFYFNYLFFYMRQHFGFENRHNLMLTALHGFFYMFSAYKAGSFAQKRGYFFSLRLGFSGMGLALVIGALLPHFWGYSRTTMFLELPVLILWTLSMCLTWPILQALLTQHQPPTRLPRTAGIYNIVWATGAAIAYLTGGALLEKFGGEILLWLAAGLHGIELLLLPRLQKMHAIAEAAPQETALEPSIPLPALNPRPISKARNFLHLAWLANPFAYVAINGILPVIPKLTAGLGLSEASAGIICSVWFWVRLCAFILFWRWTGWHYRFGWLLCAFIALIVGFIGILLSSHIWLLVGAQVIFGLAVGLIYYSSLFYSMDAGESNGKKGGIHEAAIGIGVFTGPTIGVSTLFLFQGQSNAGTYGISALLGVGLLALIWLRSRKI</sequence>
<feature type="transmembrane region" description="Helical" evidence="7">
    <location>
        <begin position="331"/>
        <end position="351"/>
    </location>
</feature>
<keyword evidence="4 7" id="KW-0812">Transmembrane</keyword>
<organism evidence="8 9">
    <name type="scientific">Pedosphaera parvula (strain Ellin514)</name>
    <dbReference type="NCBI Taxonomy" id="320771"/>
    <lineage>
        <taxon>Bacteria</taxon>
        <taxon>Pseudomonadati</taxon>
        <taxon>Verrucomicrobiota</taxon>
        <taxon>Pedosphaerae</taxon>
        <taxon>Pedosphaerales</taxon>
        <taxon>Pedosphaeraceae</taxon>
        <taxon>Pedosphaera</taxon>
    </lineage>
</organism>
<dbReference type="RefSeq" id="WP_007418156.1">
    <property type="nucleotide sequence ID" value="NZ_ABOX02000057.1"/>
</dbReference>
<feature type="transmembrane region" description="Helical" evidence="7">
    <location>
        <begin position="129"/>
        <end position="148"/>
    </location>
</feature>
<dbReference type="Proteomes" id="UP000003688">
    <property type="component" value="Unassembled WGS sequence"/>
</dbReference>
<dbReference type="SUPFAM" id="SSF103473">
    <property type="entry name" value="MFS general substrate transporter"/>
    <property type="match status" value="2"/>
</dbReference>
<keyword evidence="2" id="KW-0813">Transport</keyword>
<feature type="transmembrane region" description="Helical" evidence="7">
    <location>
        <begin position="64"/>
        <end position="82"/>
    </location>
</feature>
<dbReference type="Gene3D" id="1.20.1250.20">
    <property type="entry name" value="MFS general substrate transporter like domains"/>
    <property type="match status" value="2"/>
</dbReference>
<keyword evidence="6 7" id="KW-0472">Membrane</keyword>
<dbReference type="AlphaFoldDB" id="B9XQS1"/>
<name>B9XQS1_PEDPL</name>
<dbReference type="InterPro" id="IPR036259">
    <property type="entry name" value="MFS_trans_sf"/>
</dbReference>
<feature type="transmembrane region" description="Helical" evidence="7">
    <location>
        <begin position="372"/>
        <end position="392"/>
    </location>
</feature>
<dbReference type="STRING" id="320771.Cflav_PD0878"/>
<keyword evidence="3" id="KW-1003">Cell membrane</keyword>
<feature type="transmembrane region" description="Helical" evidence="7">
    <location>
        <begin position="244"/>
        <end position="266"/>
    </location>
</feature>
<dbReference type="PANTHER" id="PTHR23517">
    <property type="entry name" value="RESISTANCE PROTEIN MDTM, PUTATIVE-RELATED-RELATED"/>
    <property type="match status" value="1"/>
</dbReference>
<evidence type="ECO:0000256" key="6">
    <source>
        <dbReference type="ARBA" id="ARBA00023136"/>
    </source>
</evidence>
<evidence type="ECO:0000256" key="5">
    <source>
        <dbReference type="ARBA" id="ARBA00022989"/>
    </source>
</evidence>
<comment type="caution">
    <text evidence="8">The sequence shown here is derived from an EMBL/GenBank/DDBJ whole genome shotgun (WGS) entry which is preliminary data.</text>
</comment>
<evidence type="ECO:0000256" key="7">
    <source>
        <dbReference type="SAM" id="Phobius"/>
    </source>
</evidence>
<feature type="transmembrane region" description="Helical" evidence="7">
    <location>
        <begin position="28"/>
        <end position="52"/>
    </location>
</feature>
<feature type="transmembrane region" description="Helical" evidence="7">
    <location>
        <begin position="189"/>
        <end position="205"/>
    </location>
</feature>
<keyword evidence="9" id="KW-1185">Reference proteome</keyword>
<evidence type="ECO:0000256" key="3">
    <source>
        <dbReference type="ARBA" id="ARBA00022475"/>
    </source>
</evidence>
<protein>
    <submittedName>
        <fullName evidence="8">Major facilitator superfamily MFS_1</fullName>
    </submittedName>
</protein>
<dbReference type="InterPro" id="IPR011701">
    <property type="entry name" value="MFS"/>
</dbReference>
<feature type="transmembrane region" description="Helical" evidence="7">
    <location>
        <begin position="160"/>
        <end position="177"/>
    </location>
</feature>
<dbReference type="InterPro" id="IPR050171">
    <property type="entry name" value="MFS_Transporters"/>
</dbReference>
<feature type="transmembrane region" description="Helical" evidence="7">
    <location>
        <begin position="306"/>
        <end position="325"/>
    </location>
</feature>
<accession>B9XQS1</accession>
<feature type="transmembrane region" description="Helical" evidence="7">
    <location>
        <begin position="398"/>
        <end position="417"/>
    </location>
</feature>
<dbReference type="EMBL" id="ABOX02000057">
    <property type="protein sequence ID" value="EEF57778.1"/>
    <property type="molecule type" value="Genomic_DNA"/>
</dbReference>